<dbReference type="InterPro" id="IPR026444">
    <property type="entry name" value="Secre_tail"/>
</dbReference>
<evidence type="ECO:0000313" key="4">
    <source>
        <dbReference type="Proteomes" id="UP000324611"/>
    </source>
</evidence>
<evidence type="ECO:0000259" key="2">
    <source>
        <dbReference type="PROSITE" id="PS50853"/>
    </source>
</evidence>
<dbReference type="InterPro" id="IPR008963">
    <property type="entry name" value="Purple_acid_Pase-like_N"/>
</dbReference>
<feature type="domain" description="Fibronectin type-III" evidence="2">
    <location>
        <begin position="231"/>
        <end position="325"/>
    </location>
</feature>
<dbReference type="InterPro" id="IPR013783">
    <property type="entry name" value="Ig-like_fold"/>
</dbReference>
<reference evidence="3 4" key="1">
    <citation type="submission" date="2019-09" db="EMBL/GenBank/DDBJ databases">
        <title>Chitinophaga ginsengihumi sp. nov., isolated from soil of ginseng rhizosphere.</title>
        <authorList>
            <person name="Lee J."/>
        </authorList>
    </citation>
    <scope>NUCLEOTIDE SEQUENCE [LARGE SCALE GENOMIC DNA]</scope>
    <source>
        <strain evidence="3 4">BN140078</strain>
    </source>
</reference>
<accession>A0A5B2VYP2</accession>
<dbReference type="SUPFAM" id="SSF49899">
    <property type="entry name" value="Concanavalin A-like lectins/glucanases"/>
    <property type="match status" value="1"/>
</dbReference>
<dbReference type="GO" id="GO:0046872">
    <property type="term" value="F:metal ion binding"/>
    <property type="evidence" value="ECO:0007669"/>
    <property type="project" value="InterPro"/>
</dbReference>
<dbReference type="Gene3D" id="2.60.40.10">
    <property type="entry name" value="Immunoglobulins"/>
    <property type="match status" value="1"/>
</dbReference>
<keyword evidence="1" id="KW-0732">Signal</keyword>
<proteinExistence type="predicted"/>
<organism evidence="3 4">
    <name type="scientific">Chitinophaga agrisoli</name>
    <dbReference type="NCBI Taxonomy" id="2607653"/>
    <lineage>
        <taxon>Bacteria</taxon>
        <taxon>Pseudomonadati</taxon>
        <taxon>Bacteroidota</taxon>
        <taxon>Chitinophagia</taxon>
        <taxon>Chitinophagales</taxon>
        <taxon>Chitinophagaceae</taxon>
        <taxon>Chitinophaga</taxon>
    </lineage>
</organism>
<evidence type="ECO:0000313" key="3">
    <source>
        <dbReference type="EMBL" id="KAA2243768.1"/>
    </source>
</evidence>
<protein>
    <submittedName>
        <fullName evidence="3">DUF4082 domain-containing protein</fullName>
    </submittedName>
</protein>
<evidence type="ECO:0000256" key="1">
    <source>
        <dbReference type="SAM" id="SignalP"/>
    </source>
</evidence>
<dbReference type="InterPro" id="IPR003961">
    <property type="entry name" value="FN3_dom"/>
</dbReference>
<dbReference type="GO" id="GO:0005975">
    <property type="term" value="P:carbohydrate metabolic process"/>
    <property type="evidence" value="ECO:0007669"/>
    <property type="project" value="UniProtKB-ARBA"/>
</dbReference>
<dbReference type="GO" id="GO:0003993">
    <property type="term" value="F:acid phosphatase activity"/>
    <property type="evidence" value="ECO:0007669"/>
    <property type="project" value="InterPro"/>
</dbReference>
<dbReference type="SMART" id="SM00060">
    <property type="entry name" value="FN3"/>
    <property type="match status" value="1"/>
</dbReference>
<comment type="caution">
    <text evidence="3">The sequence shown here is derived from an EMBL/GenBank/DDBJ whole genome shotgun (WGS) entry which is preliminary data.</text>
</comment>
<dbReference type="InterPro" id="IPR025141">
    <property type="entry name" value="DUF4082"/>
</dbReference>
<dbReference type="Proteomes" id="UP000324611">
    <property type="component" value="Unassembled WGS sequence"/>
</dbReference>
<dbReference type="Pfam" id="PF16656">
    <property type="entry name" value="Pur_ac_phosph_N"/>
    <property type="match status" value="1"/>
</dbReference>
<dbReference type="CDD" id="cd00063">
    <property type="entry name" value="FN3"/>
    <property type="match status" value="1"/>
</dbReference>
<dbReference type="Gene3D" id="2.60.120.200">
    <property type="match status" value="1"/>
</dbReference>
<dbReference type="Pfam" id="PF13313">
    <property type="entry name" value="DUF4082"/>
    <property type="match status" value="1"/>
</dbReference>
<reference evidence="3 4" key="2">
    <citation type="submission" date="2019-09" db="EMBL/GenBank/DDBJ databases">
        <authorList>
            <person name="Jin C."/>
        </authorList>
    </citation>
    <scope>NUCLEOTIDE SEQUENCE [LARGE SCALE GENOMIC DNA]</scope>
    <source>
        <strain evidence="3 4">BN140078</strain>
    </source>
</reference>
<dbReference type="PROSITE" id="PS50853">
    <property type="entry name" value="FN3"/>
    <property type="match status" value="1"/>
</dbReference>
<dbReference type="InterPro" id="IPR015914">
    <property type="entry name" value="PAPs_N"/>
</dbReference>
<dbReference type="EMBL" id="VUOC01000002">
    <property type="protein sequence ID" value="KAA2243768.1"/>
    <property type="molecule type" value="Genomic_DNA"/>
</dbReference>
<feature type="chain" id="PRO_5022850006" evidence="1">
    <location>
        <begin position="32"/>
        <end position="730"/>
    </location>
</feature>
<dbReference type="SUPFAM" id="SSF49363">
    <property type="entry name" value="Purple acid phosphatase, N-terminal domain"/>
    <property type="match status" value="1"/>
</dbReference>
<dbReference type="NCBIfam" id="TIGR04183">
    <property type="entry name" value="Por_Secre_tail"/>
    <property type="match status" value="1"/>
</dbReference>
<dbReference type="InterPro" id="IPR013320">
    <property type="entry name" value="ConA-like_dom_sf"/>
</dbReference>
<keyword evidence="4" id="KW-1185">Reference proteome</keyword>
<dbReference type="GO" id="GO:0004553">
    <property type="term" value="F:hydrolase activity, hydrolyzing O-glycosyl compounds"/>
    <property type="evidence" value="ECO:0007669"/>
    <property type="project" value="UniProtKB-ARBA"/>
</dbReference>
<name>A0A5B2VYP2_9BACT</name>
<gene>
    <name evidence="3" type="ORF">F0L74_14925</name>
</gene>
<dbReference type="AlphaFoldDB" id="A0A5B2VYP2"/>
<feature type="signal peptide" evidence="1">
    <location>
        <begin position="1"/>
        <end position="31"/>
    </location>
</feature>
<sequence>MLRKSLSYDCRKHFSVLLFASMILSIQSTIAANNPVSGKPLRDTTIFQATDAPTAPAVDDGMPIELGVKFRSAQNGQVNGIRFYKGAAKGGKYLVHLWNTTGTKLGEAAFTGDSTIGWKEVLFEKPIEIKASTTYIAAYFSGPGDYASTNPFFTKGVVNGPLRALATGDDGPNGVYKYADAPTFPDDNYGSNNYWVDVLFIPDANAPVAATPTTTDNATAAAPVKDTLPPAISNVHTAPNPDGSVAVTWTTNENADAAIRYDVSPDSLTLHMEETSPATSHNLHLTKLTPGITYYFRIISKDAAGNTIVKPTIGAPPLSFKLPEAPCAIDKAPEELNAGTPDVGTLITADGAVTLQPMVSEEFASALTTIPAGWKGARYNTDGTTVNNKGVITVSGTHMFSENTYEPGSSIEFAATFTEGNYQNIGFSIDEGFNNGPWVMVGEAAPDGNLYARASNNTAISLGTRLFDAQHRFQIKWNPGGFEFYIDGDTKPAAVINMPVKTNMFIQVSDYVSSDNNLSIDWMHVAPYALTGSFTSRAFDAGDITDWGAITWHGDTPAGTSISMAISTGNTADPNDGSWTSFKPINAQGESVAANSRFIQYKATLKTTDNKVTPVLKGVAINCKGNGRMREQVKEALKPSAETPPPGTGLSVKVMPNPSSDYFELATTSGNNDKTIILNVLDSYGRIVEHHQGLPPNGSLQFGQSLAPGTYFTEVLQGATRKTVKIIKVK</sequence>